<keyword evidence="7" id="KW-0547">Nucleotide-binding</keyword>
<dbReference type="Proteomes" id="UP000001542">
    <property type="component" value="Unassembled WGS sequence"/>
</dbReference>
<evidence type="ECO:0000256" key="4">
    <source>
        <dbReference type="ARBA" id="ARBA00022679"/>
    </source>
</evidence>
<dbReference type="VEuPathDB" id="TrichDB:TVAG_044220"/>
<keyword evidence="11" id="KW-0472">Membrane</keyword>
<evidence type="ECO:0000256" key="10">
    <source>
        <dbReference type="ARBA" id="ARBA00022989"/>
    </source>
</evidence>
<keyword evidence="10" id="KW-1133">Transmembrane helix</keyword>
<evidence type="ECO:0000256" key="15">
    <source>
        <dbReference type="ARBA" id="ARBA00023180"/>
    </source>
</evidence>
<dbReference type="InterPro" id="IPR055163">
    <property type="entry name" value="ALK/LTK-like_GRD"/>
</dbReference>
<keyword evidence="14" id="KW-0675">Receptor</keyword>
<dbReference type="GO" id="GO:0005524">
    <property type="term" value="F:ATP binding"/>
    <property type="evidence" value="ECO:0007669"/>
    <property type="project" value="UniProtKB-KW"/>
</dbReference>
<evidence type="ECO:0000256" key="12">
    <source>
        <dbReference type="ARBA" id="ARBA00023137"/>
    </source>
</evidence>
<keyword evidence="18" id="KW-1185">Reference proteome</keyword>
<evidence type="ECO:0000256" key="5">
    <source>
        <dbReference type="ARBA" id="ARBA00022692"/>
    </source>
</evidence>
<dbReference type="Pfam" id="PF12810">
    <property type="entry name" value="ALK_LTK_GRD"/>
    <property type="match status" value="1"/>
</dbReference>
<evidence type="ECO:0000313" key="18">
    <source>
        <dbReference type="Proteomes" id="UP000001542"/>
    </source>
</evidence>
<keyword evidence="13" id="KW-1015">Disulfide bond</keyword>
<sequence>MSGIIKISHPITAYATIGGQGNYSINSKVHKFDDNNMIKGGYGGGGNAYNYYLCENDYGTGSGGGQTSVKFLTNDLWHRVIVAGAGGWSDNSYTESNYVDDGSGGLGGGFIAQGYWVDGVLNSDRIANSTFGFTFGSGESARQKGSLNPYGQHDYDILVDRPGAGSGWFGGFAGHHGNAGSGGGSSWALSAEAIFPEGEIYANGSFYNETESHPYFFSLNDGYVFTEVKTYPGVWVGNGRLVITVLDSIICPSCACFNRISFMYELLFVLVLETNAK</sequence>
<dbReference type="EC" id="2.7.10.1" evidence="2"/>
<dbReference type="KEGG" id="tva:4771847"/>
<dbReference type="GO" id="GO:0004714">
    <property type="term" value="F:transmembrane receptor protein tyrosine kinase activity"/>
    <property type="evidence" value="ECO:0007669"/>
    <property type="project" value="UniProtKB-EC"/>
</dbReference>
<evidence type="ECO:0000256" key="6">
    <source>
        <dbReference type="ARBA" id="ARBA00022729"/>
    </source>
</evidence>
<evidence type="ECO:0000256" key="3">
    <source>
        <dbReference type="ARBA" id="ARBA00022475"/>
    </source>
</evidence>
<reference evidence="17" key="1">
    <citation type="submission" date="2006-10" db="EMBL/GenBank/DDBJ databases">
        <authorList>
            <person name="Amadeo P."/>
            <person name="Zhao Q."/>
            <person name="Wortman J."/>
            <person name="Fraser-Liggett C."/>
            <person name="Carlton J."/>
        </authorList>
    </citation>
    <scope>NUCLEOTIDE SEQUENCE</scope>
    <source>
        <strain evidence="17">G3</strain>
    </source>
</reference>
<evidence type="ECO:0000256" key="9">
    <source>
        <dbReference type="ARBA" id="ARBA00022840"/>
    </source>
</evidence>
<dbReference type="VEuPathDB" id="TrichDB:TVAGG3_0550080"/>
<keyword evidence="3" id="KW-1003">Cell membrane</keyword>
<evidence type="ECO:0000256" key="8">
    <source>
        <dbReference type="ARBA" id="ARBA00022777"/>
    </source>
</evidence>
<evidence type="ECO:0000256" key="13">
    <source>
        <dbReference type="ARBA" id="ARBA00023157"/>
    </source>
</evidence>
<dbReference type="RefSeq" id="XP_001326084.1">
    <property type="nucleotide sequence ID" value="XM_001326049.1"/>
</dbReference>
<evidence type="ECO:0000259" key="16">
    <source>
        <dbReference type="Pfam" id="PF12810"/>
    </source>
</evidence>
<keyword evidence="6" id="KW-0732">Signal</keyword>
<evidence type="ECO:0000256" key="11">
    <source>
        <dbReference type="ARBA" id="ARBA00023136"/>
    </source>
</evidence>
<dbReference type="InParanoid" id="A2E0I1"/>
<evidence type="ECO:0000313" key="17">
    <source>
        <dbReference type="EMBL" id="EAY13861.1"/>
    </source>
</evidence>
<keyword evidence="12" id="KW-0829">Tyrosine-protein kinase</keyword>
<dbReference type="GO" id="GO:0005886">
    <property type="term" value="C:plasma membrane"/>
    <property type="evidence" value="ECO:0007669"/>
    <property type="project" value="UniProtKB-SubCell"/>
</dbReference>
<organism evidence="17 18">
    <name type="scientific">Trichomonas vaginalis (strain ATCC PRA-98 / G3)</name>
    <dbReference type="NCBI Taxonomy" id="412133"/>
    <lineage>
        <taxon>Eukaryota</taxon>
        <taxon>Metamonada</taxon>
        <taxon>Parabasalia</taxon>
        <taxon>Trichomonadida</taxon>
        <taxon>Trichomonadidae</taxon>
        <taxon>Trichomonas</taxon>
    </lineage>
</organism>
<name>A2E0I1_TRIV3</name>
<accession>A2E0I1</accession>
<evidence type="ECO:0000256" key="2">
    <source>
        <dbReference type="ARBA" id="ARBA00011902"/>
    </source>
</evidence>
<keyword evidence="5" id="KW-0812">Transmembrane</keyword>
<comment type="subcellular location">
    <subcellularLocation>
        <location evidence="1">Cell membrane</location>
        <topology evidence="1">Single-pass type I membrane protein</topology>
    </subcellularLocation>
</comment>
<feature type="domain" description="ALK/LTK-like glycine-rich" evidence="16">
    <location>
        <begin position="2"/>
        <end position="246"/>
    </location>
</feature>
<evidence type="ECO:0000256" key="7">
    <source>
        <dbReference type="ARBA" id="ARBA00022741"/>
    </source>
</evidence>
<dbReference type="EMBL" id="DS113279">
    <property type="protein sequence ID" value="EAY13861.1"/>
    <property type="molecule type" value="Genomic_DNA"/>
</dbReference>
<evidence type="ECO:0000256" key="14">
    <source>
        <dbReference type="ARBA" id="ARBA00023170"/>
    </source>
</evidence>
<keyword evidence="4" id="KW-0808">Transferase</keyword>
<dbReference type="AlphaFoldDB" id="A2E0I1"/>
<reference evidence="17" key="2">
    <citation type="journal article" date="2007" name="Science">
        <title>Draft genome sequence of the sexually transmitted pathogen Trichomonas vaginalis.</title>
        <authorList>
            <person name="Carlton J.M."/>
            <person name="Hirt R.P."/>
            <person name="Silva J.C."/>
            <person name="Delcher A.L."/>
            <person name="Schatz M."/>
            <person name="Zhao Q."/>
            <person name="Wortman J.R."/>
            <person name="Bidwell S.L."/>
            <person name="Alsmark U.C.M."/>
            <person name="Besteiro S."/>
            <person name="Sicheritz-Ponten T."/>
            <person name="Noel C.J."/>
            <person name="Dacks J.B."/>
            <person name="Foster P.G."/>
            <person name="Simillion C."/>
            <person name="Van de Peer Y."/>
            <person name="Miranda-Saavedra D."/>
            <person name="Barton G.J."/>
            <person name="Westrop G.D."/>
            <person name="Mueller S."/>
            <person name="Dessi D."/>
            <person name="Fiori P.L."/>
            <person name="Ren Q."/>
            <person name="Paulsen I."/>
            <person name="Zhang H."/>
            <person name="Bastida-Corcuera F.D."/>
            <person name="Simoes-Barbosa A."/>
            <person name="Brown M.T."/>
            <person name="Hayes R.D."/>
            <person name="Mukherjee M."/>
            <person name="Okumura C.Y."/>
            <person name="Schneider R."/>
            <person name="Smith A.J."/>
            <person name="Vanacova S."/>
            <person name="Villalvazo M."/>
            <person name="Haas B.J."/>
            <person name="Pertea M."/>
            <person name="Feldblyum T.V."/>
            <person name="Utterback T.R."/>
            <person name="Shu C.L."/>
            <person name="Osoegawa K."/>
            <person name="de Jong P.J."/>
            <person name="Hrdy I."/>
            <person name="Horvathova L."/>
            <person name="Zubacova Z."/>
            <person name="Dolezal P."/>
            <person name="Malik S.B."/>
            <person name="Logsdon J.M. Jr."/>
            <person name="Henze K."/>
            <person name="Gupta A."/>
            <person name="Wang C.C."/>
            <person name="Dunne R.L."/>
            <person name="Upcroft J.A."/>
            <person name="Upcroft P."/>
            <person name="White O."/>
            <person name="Salzberg S.L."/>
            <person name="Tang P."/>
            <person name="Chiu C.-H."/>
            <person name="Lee Y.-S."/>
            <person name="Embley T.M."/>
            <person name="Coombs G.H."/>
            <person name="Mottram J.C."/>
            <person name="Tachezy J."/>
            <person name="Fraser-Liggett C.M."/>
            <person name="Johnson P.J."/>
        </authorList>
    </citation>
    <scope>NUCLEOTIDE SEQUENCE [LARGE SCALE GENOMIC DNA]</scope>
    <source>
        <strain evidence="17">G3</strain>
    </source>
</reference>
<keyword evidence="8" id="KW-0418">Kinase</keyword>
<gene>
    <name evidence="17" type="ORF">TVAG_044220</name>
</gene>
<keyword evidence="9" id="KW-0067">ATP-binding</keyword>
<keyword evidence="15" id="KW-0325">Glycoprotein</keyword>
<evidence type="ECO:0000256" key="1">
    <source>
        <dbReference type="ARBA" id="ARBA00004251"/>
    </source>
</evidence>
<proteinExistence type="predicted"/>
<protein>
    <recommendedName>
        <fullName evidence="2">receptor protein-tyrosine kinase</fullName>
        <ecNumber evidence="2">2.7.10.1</ecNumber>
    </recommendedName>
</protein>